<comment type="caution">
    <text evidence="1">The sequence shown here is derived from an EMBL/GenBank/DDBJ whole genome shotgun (WGS) entry which is preliminary data.</text>
</comment>
<dbReference type="Proteomes" id="UP000813461">
    <property type="component" value="Unassembled WGS sequence"/>
</dbReference>
<accession>A0A8K0QWC2</accession>
<evidence type="ECO:0000313" key="2">
    <source>
        <dbReference type="Proteomes" id="UP000813461"/>
    </source>
</evidence>
<dbReference type="EMBL" id="JAGMVJ010000020">
    <property type="protein sequence ID" value="KAH7075175.1"/>
    <property type="molecule type" value="Genomic_DNA"/>
</dbReference>
<sequence>MLLGNELSARSRDLIVCQVRQTIGTHNQPKSAQYKYIYMRCLYCPPSNPHFLVMSQSNFDFADDATYQRLLERARTDAAKYYKLRHEDQIEEQLNSLDVPCSPIATRFLACMLSMLVVDVCEKSSTMSTTSEDIKIYAQLASVQMDSVPDSGVHIVLRNDTTRIIVGEERADTKLAMAAFVKEAIESVQSYVDELVGAGNG</sequence>
<keyword evidence="2" id="KW-1185">Reference proteome</keyword>
<proteinExistence type="predicted"/>
<name>A0A8K0QWC2_9PLEO</name>
<organism evidence="1 2">
    <name type="scientific">Paraphoma chrysanthemicola</name>
    <dbReference type="NCBI Taxonomy" id="798071"/>
    <lineage>
        <taxon>Eukaryota</taxon>
        <taxon>Fungi</taxon>
        <taxon>Dikarya</taxon>
        <taxon>Ascomycota</taxon>
        <taxon>Pezizomycotina</taxon>
        <taxon>Dothideomycetes</taxon>
        <taxon>Pleosporomycetidae</taxon>
        <taxon>Pleosporales</taxon>
        <taxon>Pleosporineae</taxon>
        <taxon>Phaeosphaeriaceae</taxon>
        <taxon>Paraphoma</taxon>
    </lineage>
</organism>
<dbReference type="AlphaFoldDB" id="A0A8K0QWC2"/>
<gene>
    <name evidence="1" type="ORF">FB567DRAFT_536298</name>
</gene>
<reference evidence="1" key="1">
    <citation type="journal article" date="2021" name="Nat. Commun.">
        <title>Genetic determinants of endophytism in the Arabidopsis root mycobiome.</title>
        <authorList>
            <person name="Mesny F."/>
            <person name="Miyauchi S."/>
            <person name="Thiergart T."/>
            <person name="Pickel B."/>
            <person name="Atanasova L."/>
            <person name="Karlsson M."/>
            <person name="Huettel B."/>
            <person name="Barry K.W."/>
            <person name="Haridas S."/>
            <person name="Chen C."/>
            <person name="Bauer D."/>
            <person name="Andreopoulos W."/>
            <person name="Pangilinan J."/>
            <person name="LaButti K."/>
            <person name="Riley R."/>
            <person name="Lipzen A."/>
            <person name="Clum A."/>
            <person name="Drula E."/>
            <person name="Henrissat B."/>
            <person name="Kohler A."/>
            <person name="Grigoriev I.V."/>
            <person name="Martin F.M."/>
            <person name="Hacquard S."/>
        </authorList>
    </citation>
    <scope>NUCLEOTIDE SEQUENCE</scope>
    <source>
        <strain evidence="1">MPI-SDFR-AT-0120</strain>
    </source>
</reference>
<protein>
    <submittedName>
        <fullName evidence="1">Uncharacterized protein</fullName>
    </submittedName>
</protein>
<evidence type="ECO:0000313" key="1">
    <source>
        <dbReference type="EMBL" id="KAH7075175.1"/>
    </source>
</evidence>